<evidence type="ECO:0000259" key="4">
    <source>
        <dbReference type="Pfam" id="PF03816"/>
    </source>
</evidence>
<accession>A0ABR9DME5</accession>
<feature type="region of interest" description="Disordered" evidence="2">
    <location>
        <begin position="1"/>
        <end position="182"/>
    </location>
</feature>
<dbReference type="NCBIfam" id="TIGR00350">
    <property type="entry name" value="lytR_cpsA_psr"/>
    <property type="match status" value="1"/>
</dbReference>
<protein>
    <submittedName>
        <fullName evidence="5">LCP family protein</fullName>
    </submittedName>
</protein>
<dbReference type="PANTHER" id="PTHR33392:SF6">
    <property type="entry name" value="POLYISOPRENYL-TEICHOIC ACID--PEPTIDOGLYCAN TEICHOIC ACID TRANSFERASE TAGU"/>
    <property type="match status" value="1"/>
</dbReference>
<gene>
    <name evidence="5" type="ORF">IGS67_02250</name>
</gene>
<organism evidence="5 6">
    <name type="scientific">Flavimobilis rhizosphaerae</name>
    <dbReference type="NCBI Taxonomy" id="2775421"/>
    <lineage>
        <taxon>Bacteria</taxon>
        <taxon>Bacillati</taxon>
        <taxon>Actinomycetota</taxon>
        <taxon>Actinomycetes</taxon>
        <taxon>Micrococcales</taxon>
        <taxon>Jonesiaceae</taxon>
        <taxon>Flavimobilis</taxon>
    </lineage>
</organism>
<keyword evidence="3" id="KW-0472">Membrane</keyword>
<comment type="similarity">
    <text evidence="1">Belongs to the LytR/CpsA/Psr (LCP) family.</text>
</comment>
<dbReference type="Proteomes" id="UP000642107">
    <property type="component" value="Unassembled WGS sequence"/>
</dbReference>
<dbReference type="InterPro" id="IPR050922">
    <property type="entry name" value="LytR/CpsA/Psr_CW_biosynth"/>
</dbReference>
<keyword evidence="3" id="KW-0812">Transmembrane</keyword>
<evidence type="ECO:0000256" key="2">
    <source>
        <dbReference type="SAM" id="MobiDB-lite"/>
    </source>
</evidence>
<feature type="transmembrane region" description="Helical" evidence="3">
    <location>
        <begin position="189"/>
        <end position="212"/>
    </location>
</feature>
<name>A0ABR9DME5_9MICO</name>
<dbReference type="Gene3D" id="3.40.630.190">
    <property type="entry name" value="LCP protein"/>
    <property type="match status" value="1"/>
</dbReference>
<proteinExistence type="inferred from homology"/>
<keyword evidence="6" id="KW-1185">Reference proteome</keyword>
<evidence type="ECO:0000313" key="5">
    <source>
        <dbReference type="EMBL" id="MBD9698316.1"/>
    </source>
</evidence>
<comment type="caution">
    <text evidence="5">The sequence shown here is derived from an EMBL/GenBank/DDBJ whole genome shotgun (WGS) entry which is preliminary data.</text>
</comment>
<sequence>MTDRSGRPQGSPPPSFSPQGAGASRPSSDDGAVPVGGANGPVTHVPARPTRRPTTGGTPRATRSGEPAGRPASVPPRTTSSGRPSAEGARPAGTPQPGAGPRGAAPSSTAAGGTSGPRRTVSSTPGAARPASRPAAARPAEARPASVRPVASRPSPARTAAAGPLDLDADGPGEDGSPSRSFRLRPGRIAAVVAVLALAGLIAWPVGLGLWANGKITHVAALSGAATTDGTTYLLAGSDSREDGAIHDDGTAGARTDTIMLLHVPDDGPNALISLPRDTFVEIAGHGGRKLNASYAYGGPELLVSTVEGLTGLTVDHYVEIGLGGVKELVDAVGGVNLCLDYKVRDKRSGLKWNPGCHDVDGKKALAFVRMRYADPKGDLGRAERQRQLIGAVTKKAANFGTVINPGKQVDLIDAGLGAIAADDGTGITDLGRLALAFRAATGEGGVTGTPPVANVDYRPGGGAGSTVLLDPEKAPAFWDAVRDGTLEPGRYDGDGRVEDE</sequence>
<feature type="domain" description="Cell envelope-related transcriptional attenuator" evidence="4">
    <location>
        <begin position="255"/>
        <end position="398"/>
    </location>
</feature>
<dbReference type="PANTHER" id="PTHR33392">
    <property type="entry name" value="POLYISOPRENYL-TEICHOIC ACID--PEPTIDOGLYCAN TEICHOIC ACID TRANSFERASE TAGU"/>
    <property type="match status" value="1"/>
</dbReference>
<keyword evidence="3" id="KW-1133">Transmembrane helix</keyword>
<dbReference type="RefSeq" id="WP_192277394.1">
    <property type="nucleotide sequence ID" value="NZ_JACZDF010000001.1"/>
</dbReference>
<evidence type="ECO:0000256" key="1">
    <source>
        <dbReference type="ARBA" id="ARBA00006068"/>
    </source>
</evidence>
<feature type="compositionally biased region" description="Low complexity" evidence="2">
    <location>
        <begin position="127"/>
        <end position="166"/>
    </location>
</feature>
<evidence type="ECO:0000313" key="6">
    <source>
        <dbReference type="Proteomes" id="UP000642107"/>
    </source>
</evidence>
<dbReference type="EMBL" id="JACZDF010000001">
    <property type="protein sequence ID" value="MBD9698316.1"/>
    <property type="molecule type" value="Genomic_DNA"/>
</dbReference>
<reference evidence="5 6" key="1">
    <citation type="submission" date="2020-09" db="EMBL/GenBank/DDBJ databases">
        <title>Flavimobilis rhizosphaerae sp. nov., isolated from rhizosphere soil of Spartina alterniflora.</title>
        <authorList>
            <person name="Hanqin C."/>
        </authorList>
    </citation>
    <scope>NUCLEOTIDE SEQUENCE [LARGE SCALE GENOMIC DNA]</scope>
    <source>
        <strain evidence="5 6">GY 10621</strain>
    </source>
</reference>
<dbReference type="Pfam" id="PF03816">
    <property type="entry name" value="LytR_cpsA_psr"/>
    <property type="match status" value="1"/>
</dbReference>
<dbReference type="InterPro" id="IPR004474">
    <property type="entry name" value="LytR_CpsA_psr"/>
</dbReference>
<feature type="compositionally biased region" description="Low complexity" evidence="2">
    <location>
        <begin position="31"/>
        <end position="62"/>
    </location>
</feature>
<evidence type="ECO:0000256" key="3">
    <source>
        <dbReference type="SAM" id="Phobius"/>
    </source>
</evidence>
<feature type="compositionally biased region" description="Low complexity" evidence="2">
    <location>
        <begin position="88"/>
        <end position="118"/>
    </location>
</feature>